<reference evidence="2 3" key="1">
    <citation type="submission" date="2019-06" db="EMBL/GenBank/DDBJ databases">
        <title>Sequencing the genomes of 1000 actinobacteria strains.</title>
        <authorList>
            <person name="Klenk H.-P."/>
        </authorList>
    </citation>
    <scope>NUCLEOTIDE SEQUENCE [LARGE SCALE GENOMIC DNA]</scope>
    <source>
        <strain evidence="2 3">DSM 12335</strain>
    </source>
</reference>
<dbReference type="SUPFAM" id="SSF55729">
    <property type="entry name" value="Acyl-CoA N-acyltransferases (Nat)"/>
    <property type="match status" value="1"/>
</dbReference>
<protein>
    <recommendedName>
        <fullName evidence="1">N-acetyltransferase domain-containing protein</fullName>
    </recommendedName>
</protein>
<proteinExistence type="predicted"/>
<evidence type="ECO:0000313" key="2">
    <source>
        <dbReference type="EMBL" id="TQL49283.1"/>
    </source>
</evidence>
<gene>
    <name evidence="2" type="ORF">FB467_0348</name>
</gene>
<evidence type="ECO:0000313" key="3">
    <source>
        <dbReference type="Proteomes" id="UP000319516"/>
    </source>
</evidence>
<name>A0A542YMH6_9MICO</name>
<keyword evidence="3" id="KW-1185">Reference proteome</keyword>
<dbReference type="InterPro" id="IPR000182">
    <property type="entry name" value="GNAT_dom"/>
</dbReference>
<dbReference type="InterPro" id="IPR016181">
    <property type="entry name" value="Acyl_CoA_acyltransferase"/>
</dbReference>
<accession>A0A542YMH6</accession>
<organism evidence="2 3">
    <name type="scientific">Ornithinicoccus hortensis</name>
    <dbReference type="NCBI Taxonomy" id="82346"/>
    <lineage>
        <taxon>Bacteria</taxon>
        <taxon>Bacillati</taxon>
        <taxon>Actinomycetota</taxon>
        <taxon>Actinomycetes</taxon>
        <taxon>Micrococcales</taxon>
        <taxon>Intrasporangiaceae</taxon>
        <taxon>Ornithinicoccus</taxon>
    </lineage>
</organism>
<sequence length="246" mass="27275">MQVTRTAEDVWSCDGAELAVIMRPDGKGLVRLPTGRPDLWATLAAAVAHDVSGPLVLELDEADTAAADALGAAGFRPTRREQHWRIPLDRLPDRQVTADGHHFIRVADADPERVARLDNEIRQDIPGAAGWYATAAELLETLSDDEFDPALYLIAVRTETGEYDGLVRVWNRSPAPRLGCLGVRRPWRRTRLAPALLYAVALPLRERGVPEIITETDVLNRDSHRMVEHIGGVPTVVRVEWERPAP</sequence>
<comment type="caution">
    <text evidence="2">The sequence shown here is derived from an EMBL/GenBank/DDBJ whole genome shotgun (WGS) entry which is preliminary data.</text>
</comment>
<dbReference type="PROSITE" id="PS51186">
    <property type="entry name" value="GNAT"/>
    <property type="match status" value="1"/>
</dbReference>
<feature type="domain" description="N-acetyltransferase" evidence="1">
    <location>
        <begin position="104"/>
        <end position="246"/>
    </location>
</feature>
<evidence type="ECO:0000259" key="1">
    <source>
        <dbReference type="PROSITE" id="PS51186"/>
    </source>
</evidence>
<dbReference type="RefSeq" id="WP_170230519.1">
    <property type="nucleotide sequence ID" value="NZ_VFOP01000001.1"/>
</dbReference>
<dbReference type="EMBL" id="VFOP01000001">
    <property type="protein sequence ID" value="TQL49283.1"/>
    <property type="molecule type" value="Genomic_DNA"/>
</dbReference>
<dbReference type="AlphaFoldDB" id="A0A542YMH6"/>
<dbReference type="GO" id="GO:0016747">
    <property type="term" value="F:acyltransferase activity, transferring groups other than amino-acyl groups"/>
    <property type="evidence" value="ECO:0007669"/>
    <property type="project" value="InterPro"/>
</dbReference>
<dbReference type="Gene3D" id="3.40.630.30">
    <property type="match status" value="1"/>
</dbReference>
<dbReference type="Proteomes" id="UP000319516">
    <property type="component" value="Unassembled WGS sequence"/>
</dbReference>